<sequence>MIVQKLFEEPSWVKPALRGFILFGMLLISISKDKIEDEFIESLRSQSYRIAFILGILYSLLQPFINYGVDLLFDKNGTMESFSYF</sequence>
<dbReference type="Proteomes" id="UP000663920">
    <property type="component" value="Chromosome"/>
</dbReference>
<dbReference type="KEGG" id="pcea:J3359_03575"/>
<protein>
    <submittedName>
        <fullName evidence="2">Uncharacterized protein</fullName>
    </submittedName>
</protein>
<evidence type="ECO:0000313" key="2">
    <source>
        <dbReference type="EMBL" id="QTE23370.1"/>
    </source>
</evidence>
<reference evidence="2 3" key="1">
    <citation type="submission" date="2021-03" db="EMBL/GenBank/DDBJ databases">
        <title>Complete genome of Polaribacter_sp.SM13.</title>
        <authorList>
            <person name="Jeong S.W."/>
            <person name="Bae J.W."/>
        </authorList>
    </citation>
    <scope>NUCLEOTIDE SEQUENCE [LARGE SCALE GENOMIC DNA]</scope>
    <source>
        <strain evidence="2 3">SM13</strain>
    </source>
</reference>
<dbReference type="EMBL" id="CP071869">
    <property type="protein sequence ID" value="QTE23370.1"/>
    <property type="molecule type" value="Genomic_DNA"/>
</dbReference>
<organism evidence="2 3">
    <name type="scientific">Polaribacter cellanae</name>
    <dbReference type="NCBI Taxonomy" id="2818493"/>
    <lineage>
        <taxon>Bacteria</taxon>
        <taxon>Pseudomonadati</taxon>
        <taxon>Bacteroidota</taxon>
        <taxon>Flavobacteriia</taxon>
        <taxon>Flavobacteriales</taxon>
        <taxon>Flavobacteriaceae</taxon>
    </lineage>
</organism>
<proteinExistence type="predicted"/>
<evidence type="ECO:0000313" key="3">
    <source>
        <dbReference type="Proteomes" id="UP000663920"/>
    </source>
</evidence>
<keyword evidence="1" id="KW-0472">Membrane</keyword>
<gene>
    <name evidence="2" type="ORF">J3359_03575</name>
</gene>
<name>A0A975H9U6_9FLAO</name>
<accession>A0A975H9U6</accession>
<feature type="transmembrane region" description="Helical" evidence="1">
    <location>
        <begin position="50"/>
        <end position="69"/>
    </location>
</feature>
<feature type="transmembrane region" description="Helical" evidence="1">
    <location>
        <begin position="12"/>
        <end position="30"/>
    </location>
</feature>
<keyword evidence="1" id="KW-1133">Transmembrane helix</keyword>
<dbReference type="AlphaFoldDB" id="A0A975H9U6"/>
<keyword evidence="3" id="KW-1185">Reference proteome</keyword>
<keyword evidence="1" id="KW-0812">Transmembrane</keyword>
<evidence type="ECO:0000256" key="1">
    <source>
        <dbReference type="SAM" id="Phobius"/>
    </source>
</evidence>
<dbReference type="RefSeq" id="WP_208079380.1">
    <property type="nucleotide sequence ID" value="NZ_CP071869.1"/>
</dbReference>